<dbReference type="EMBL" id="JGVK01000008">
    <property type="protein sequence ID" value="KEY91480.1"/>
    <property type="molecule type" value="Genomic_DNA"/>
</dbReference>
<dbReference type="FunFam" id="3.30.460.10:FF:000001">
    <property type="entry name" value="GTP pyrophosphokinase RelA"/>
    <property type="match status" value="1"/>
</dbReference>
<comment type="similarity">
    <text evidence="6">Belongs to the relA/spoT family.</text>
</comment>
<feature type="domain" description="TGS" evidence="9">
    <location>
        <begin position="400"/>
        <end position="461"/>
    </location>
</feature>
<dbReference type="GO" id="GO:0016301">
    <property type="term" value="F:kinase activity"/>
    <property type="evidence" value="ECO:0007669"/>
    <property type="project" value="UniProtKB-KW"/>
</dbReference>
<evidence type="ECO:0000256" key="4">
    <source>
        <dbReference type="ARBA" id="ARBA00032407"/>
    </source>
</evidence>
<evidence type="ECO:0000256" key="2">
    <source>
        <dbReference type="ARBA" id="ARBA00025704"/>
    </source>
</evidence>
<dbReference type="GO" id="GO:0015969">
    <property type="term" value="P:guanosine tetraphosphate metabolic process"/>
    <property type="evidence" value="ECO:0007669"/>
    <property type="project" value="InterPro"/>
</dbReference>
<keyword evidence="11" id="KW-1185">Reference proteome</keyword>
<dbReference type="Pfam" id="PF19296">
    <property type="entry name" value="RelA_AH_RIS"/>
    <property type="match status" value="1"/>
</dbReference>
<dbReference type="InterPro" id="IPR006674">
    <property type="entry name" value="HD_domain"/>
</dbReference>
<dbReference type="Gene3D" id="3.30.70.260">
    <property type="match status" value="1"/>
</dbReference>
<comment type="function">
    <text evidence="6">In eubacteria ppGpp (guanosine 3'-diphosphate 5'-diphosphate) is a mediator of the stringent response that coordinates a variety of cellular activities in response to changes in nutritional abundance.</text>
</comment>
<evidence type="ECO:0000259" key="7">
    <source>
        <dbReference type="PROSITE" id="PS51671"/>
    </source>
</evidence>
<gene>
    <name evidence="10" type="primary">relA</name>
    <name evidence="10" type="ORF">CF67_16009</name>
</gene>
<dbReference type="InterPro" id="IPR045600">
    <property type="entry name" value="RelA/SpoT_AH_RIS"/>
</dbReference>
<dbReference type="InterPro" id="IPR043519">
    <property type="entry name" value="NT_sf"/>
</dbReference>
<dbReference type="CDD" id="cd04876">
    <property type="entry name" value="ACT_RelA-SpoT"/>
    <property type="match status" value="1"/>
</dbReference>
<dbReference type="AlphaFoldDB" id="A0A084CNV1"/>
<dbReference type="CDD" id="cd05399">
    <property type="entry name" value="NT_Rel-Spo_like"/>
    <property type="match status" value="1"/>
</dbReference>
<dbReference type="Proteomes" id="UP000053784">
    <property type="component" value="Unassembled WGS sequence"/>
</dbReference>
<dbReference type="InterPro" id="IPR012676">
    <property type="entry name" value="TGS-like"/>
</dbReference>
<dbReference type="InterPro" id="IPR007685">
    <property type="entry name" value="RelA_SpoT"/>
</dbReference>
<organism evidence="10 11">
    <name type="scientific">Candidatus Photodesmus blepharonis</name>
    <dbReference type="NCBI Taxonomy" id="1179155"/>
    <lineage>
        <taxon>Bacteria</taxon>
        <taxon>Pseudomonadati</taxon>
        <taxon>Pseudomonadota</taxon>
        <taxon>Gammaproteobacteria</taxon>
        <taxon>Vibrionales</taxon>
        <taxon>Vibrionaceae</taxon>
        <taxon>Candidatus Photodesmus</taxon>
    </lineage>
</organism>
<dbReference type="Pfam" id="PF13328">
    <property type="entry name" value="HD_4"/>
    <property type="match status" value="1"/>
</dbReference>
<comment type="pathway">
    <text evidence="2">Purine metabolism.</text>
</comment>
<dbReference type="RefSeq" id="WP_034413501.1">
    <property type="nucleotide sequence ID" value="NZ_JGVK01000008.1"/>
</dbReference>
<keyword evidence="10" id="KW-0808">Transferase</keyword>
<dbReference type="SUPFAM" id="SSF81271">
    <property type="entry name" value="TGS-like"/>
    <property type="match status" value="1"/>
</dbReference>
<comment type="caution">
    <text evidence="10">The sequence shown here is derived from an EMBL/GenBank/DDBJ whole genome shotgun (WGS) entry which is preliminary data.</text>
</comment>
<dbReference type="eggNOG" id="COG0317">
    <property type="taxonomic scope" value="Bacteria"/>
</dbReference>
<dbReference type="SUPFAM" id="SSF109604">
    <property type="entry name" value="HD-domain/PDEase-like"/>
    <property type="match status" value="1"/>
</dbReference>
<dbReference type="Gene3D" id="1.10.3210.10">
    <property type="entry name" value="Hypothetical protein af1432"/>
    <property type="match status" value="1"/>
</dbReference>
<dbReference type="Pfam" id="PF02824">
    <property type="entry name" value="TGS"/>
    <property type="match status" value="1"/>
</dbReference>
<name>A0A084CNV1_9GAMM</name>
<dbReference type="Pfam" id="PF04607">
    <property type="entry name" value="RelA_SpoT"/>
    <property type="match status" value="1"/>
</dbReference>
<dbReference type="STRING" id="1179155.CF67_16009"/>
<evidence type="ECO:0000256" key="5">
    <source>
        <dbReference type="ARBA" id="ARBA00033308"/>
    </source>
</evidence>
<evidence type="ECO:0000256" key="6">
    <source>
        <dbReference type="RuleBase" id="RU003847"/>
    </source>
</evidence>
<dbReference type="GO" id="GO:0005886">
    <property type="term" value="C:plasma membrane"/>
    <property type="evidence" value="ECO:0007669"/>
    <property type="project" value="TreeGrafter"/>
</dbReference>
<evidence type="ECO:0000313" key="10">
    <source>
        <dbReference type="EMBL" id="KEY91480.1"/>
    </source>
</evidence>
<evidence type="ECO:0000313" key="11">
    <source>
        <dbReference type="Proteomes" id="UP000053784"/>
    </source>
</evidence>
<dbReference type="PROSITE" id="PS51831">
    <property type="entry name" value="HD"/>
    <property type="match status" value="1"/>
</dbReference>
<dbReference type="SMART" id="SM00954">
    <property type="entry name" value="RelA_SpoT"/>
    <property type="match status" value="1"/>
</dbReference>
<sequence length="739" mass="84720">MVAIRSAHLNFNQQFHLDRWISSLEQDKDTAESLKEVYRHCEMLLFGHKDSELLLWRGREMIEILVTLSMDKVTLISAQLFPLASSGEFDREVFKKKYGKEIARLIDGVEKMAVIGQLDVILKGTEASRQVDSVRRMLLAMVEDFRCVIIKLAERIANLLEVKEAEDNVRQTASKECANIYAPLANRLGIGQLQWEIEDYVFRYQHPDIYKLIAEQLSERRIVREEYIKNFVGDLIAEMIISHINVEVSGRAKHIYSIWRKMQKKGLDFDELFDVQAVRVIAEKLQDCYAALGVVHTKYEYLPGEFDDYIANPKPNGYQSIHTVVLGPKNKTIEIQIRTKDMHENSELGVAAHWKYKEGSTGTNDYDKKIAWLRKLLDWQEEMLDSDEILGQLRGQVFDDRIYAFTPKGDVIDLPMGSTPLDFAYYVHSEVGHRCIGAKVNGRIAAFPQKLKMGDQVEIITQKESNPSYDWLNPATAFVYSTRARKKISSWFRKQSNEKNIEVGREILEDKLVKIGATLKQAEDYALRYLNLNTLSELYFGVGSGALRINQIVNHINASINKLTIVERSWRVSEKLKESKNRVAQKQLRADAIVVNGVNDLMIYLARCCQPIPGERIKGYITQGRGISVHSDDCAQLAELSFHVPKRIIDTAWGNGFIGFRILTIRIEALKRRGLLKDVIASLAYEKIQVTSVASYSDYKEDQFLLMDFDLGIADIEVFLRICKRIKQIKGVMSVKRMS</sequence>
<evidence type="ECO:0000256" key="1">
    <source>
        <dbReference type="ARBA" id="ARBA00019852"/>
    </source>
</evidence>
<dbReference type="CDD" id="cd01668">
    <property type="entry name" value="TGS_RSH"/>
    <property type="match status" value="1"/>
</dbReference>
<dbReference type="SUPFAM" id="SSF81301">
    <property type="entry name" value="Nucleotidyltransferase"/>
    <property type="match status" value="1"/>
</dbReference>
<dbReference type="InterPro" id="IPR004095">
    <property type="entry name" value="TGS"/>
</dbReference>
<dbReference type="PANTHER" id="PTHR21262:SF31">
    <property type="entry name" value="GTP PYROPHOSPHOKINASE"/>
    <property type="match status" value="1"/>
</dbReference>
<evidence type="ECO:0000259" key="8">
    <source>
        <dbReference type="PROSITE" id="PS51831"/>
    </source>
</evidence>
<dbReference type="NCBIfam" id="TIGR00691">
    <property type="entry name" value="spoT_relA"/>
    <property type="match status" value="1"/>
</dbReference>
<protein>
    <recommendedName>
        <fullName evidence="1">GTP pyrophosphokinase</fullName>
    </recommendedName>
    <alternativeName>
        <fullName evidence="4">(p)ppGpp synthase</fullName>
    </alternativeName>
    <alternativeName>
        <fullName evidence="3">ATP:GTP 3'-pyrophosphotransferase</fullName>
    </alternativeName>
    <alternativeName>
        <fullName evidence="5">ppGpp synthase I</fullName>
    </alternativeName>
</protein>
<feature type="domain" description="HD" evidence="8">
    <location>
        <begin position="54"/>
        <end position="159"/>
    </location>
</feature>
<dbReference type="GO" id="GO:0008728">
    <property type="term" value="F:GTP diphosphokinase activity"/>
    <property type="evidence" value="ECO:0007669"/>
    <property type="project" value="TreeGrafter"/>
</dbReference>
<dbReference type="PANTHER" id="PTHR21262">
    <property type="entry name" value="GUANOSINE-3',5'-BIS DIPHOSPHATE 3'-PYROPHOSPHOHYDROLASE"/>
    <property type="match status" value="1"/>
</dbReference>
<dbReference type="OrthoDB" id="9805041at2"/>
<dbReference type="GO" id="GO:0042594">
    <property type="term" value="P:response to starvation"/>
    <property type="evidence" value="ECO:0007669"/>
    <property type="project" value="TreeGrafter"/>
</dbReference>
<dbReference type="InterPro" id="IPR012675">
    <property type="entry name" value="Beta-grasp_dom_sf"/>
</dbReference>
<dbReference type="PROSITE" id="PS51671">
    <property type="entry name" value="ACT"/>
    <property type="match status" value="1"/>
</dbReference>
<dbReference type="FunFam" id="3.10.20.30:FF:000002">
    <property type="entry name" value="GTP pyrophosphokinase (RelA/SpoT)"/>
    <property type="match status" value="1"/>
</dbReference>
<accession>A0A084CNV1</accession>
<evidence type="ECO:0000259" key="9">
    <source>
        <dbReference type="PROSITE" id="PS51880"/>
    </source>
</evidence>
<dbReference type="GO" id="GO:0008893">
    <property type="term" value="F:guanosine-3',5'-bis(diphosphate) 3'-diphosphatase activity"/>
    <property type="evidence" value="ECO:0007669"/>
    <property type="project" value="TreeGrafter"/>
</dbReference>
<evidence type="ECO:0000256" key="3">
    <source>
        <dbReference type="ARBA" id="ARBA00029754"/>
    </source>
</evidence>
<reference evidence="10 11" key="1">
    <citation type="submission" date="2014-03" db="EMBL/GenBank/DDBJ databases">
        <title>Selection and divergence in the genomes of co-occurring obligate luminous symbionts with specific hosts.</title>
        <authorList>
            <person name="Hendry T.A."/>
            <person name="de Wet J.R."/>
            <person name="Dunlap P.V."/>
        </authorList>
    </citation>
    <scope>NUCLEOTIDE SEQUENCE [LARGE SCALE GENOMIC DNA]</scope>
    <source>
        <strain evidence="10 11">Ppalp.1</strain>
    </source>
</reference>
<dbReference type="GO" id="GO:0015949">
    <property type="term" value="P:nucleobase-containing small molecule interconversion"/>
    <property type="evidence" value="ECO:0007669"/>
    <property type="project" value="UniProtKB-ARBA"/>
</dbReference>
<dbReference type="InterPro" id="IPR002912">
    <property type="entry name" value="ACT_dom"/>
</dbReference>
<proteinExistence type="inferred from homology"/>
<dbReference type="PROSITE" id="PS51880">
    <property type="entry name" value="TGS"/>
    <property type="match status" value="1"/>
</dbReference>
<dbReference type="Gene3D" id="3.30.460.10">
    <property type="entry name" value="Beta Polymerase, domain 2"/>
    <property type="match status" value="1"/>
</dbReference>
<keyword evidence="10" id="KW-0418">Kinase</keyword>
<dbReference type="NCBIfam" id="NF008124">
    <property type="entry name" value="PRK10872.1"/>
    <property type="match status" value="1"/>
</dbReference>
<dbReference type="InterPro" id="IPR004811">
    <property type="entry name" value="RelA/Spo_fam"/>
</dbReference>
<dbReference type="Gene3D" id="3.10.20.30">
    <property type="match status" value="1"/>
</dbReference>
<dbReference type="Pfam" id="PF13291">
    <property type="entry name" value="ACT_4"/>
    <property type="match status" value="1"/>
</dbReference>
<dbReference type="InterPro" id="IPR033655">
    <property type="entry name" value="TGS_RelA/SpoT"/>
</dbReference>
<feature type="domain" description="ACT" evidence="7">
    <location>
        <begin position="664"/>
        <end position="739"/>
    </location>
</feature>